<comment type="caution">
    <text evidence="2">The sequence shown here is derived from an EMBL/GenBank/DDBJ whole genome shotgun (WGS) entry which is preliminary data.</text>
</comment>
<evidence type="ECO:0000256" key="1">
    <source>
        <dbReference type="SAM" id="SignalP"/>
    </source>
</evidence>
<feature type="chain" id="PRO_5025497715" description="Secreted protein" evidence="1">
    <location>
        <begin position="16"/>
        <end position="91"/>
    </location>
</feature>
<name>A0A6A4TEQ5_SCOMX</name>
<dbReference type="Proteomes" id="UP000438429">
    <property type="component" value="Unassembled WGS sequence"/>
</dbReference>
<accession>A0A6A4TEQ5</accession>
<evidence type="ECO:0000313" key="2">
    <source>
        <dbReference type="EMBL" id="KAF0043299.1"/>
    </source>
</evidence>
<evidence type="ECO:0000313" key="3">
    <source>
        <dbReference type="Proteomes" id="UP000438429"/>
    </source>
</evidence>
<gene>
    <name evidence="2" type="ORF">F2P81_004636</name>
</gene>
<sequence length="91" mass="9902">MLLLLLLTLGLSAWCAPFCTSKAGTASCLCPADSQRASWALPGEALQREDAAFCYFHIYFDKLQLSSVILSQMSEMKAVAFTLAALKASRH</sequence>
<reference evidence="2 3" key="1">
    <citation type="submission" date="2019-06" db="EMBL/GenBank/DDBJ databases">
        <title>Draft genomes of female and male turbot (Scophthalmus maximus).</title>
        <authorList>
            <person name="Xu H."/>
            <person name="Xu X.-W."/>
            <person name="Shao C."/>
            <person name="Chen S."/>
        </authorList>
    </citation>
    <scope>NUCLEOTIDE SEQUENCE [LARGE SCALE GENOMIC DNA]</scope>
    <source>
        <strain evidence="2">Ysfricsl-2016a</strain>
        <tissue evidence="2">Blood</tissue>
    </source>
</reference>
<feature type="signal peptide" evidence="1">
    <location>
        <begin position="1"/>
        <end position="15"/>
    </location>
</feature>
<protein>
    <recommendedName>
        <fullName evidence="4">Secreted protein</fullName>
    </recommendedName>
</protein>
<evidence type="ECO:0008006" key="4">
    <source>
        <dbReference type="Google" id="ProtNLM"/>
    </source>
</evidence>
<proteinExistence type="predicted"/>
<organism evidence="2 3">
    <name type="scientific">Scophthalmus maximus</name>
    <name type="common">Turbot</name>
    <name type="synonym">Psetta maxima</name>
    <dbReference type="NCBI Taxonomy" id="52904"/>
    <lineage>
        <taxon>Eukaryota</taxon>
        <taxon>Metazoa</taxon>
        <taxon>Chordata</taxon>
        <taxon>Craniata</taxon>
        <taxon>Vertebrata</taxon>
        <taxon>Euteleostomi</taxon>
        <taxon>Actinopterygii</taxon>
        <taxon>Neopterygii</taxon>
        <taxon>Teleostei</taxon>
        <taxon>Neoteleostei</taxon>
        <taxon>Acanthomorphata</taxon>
        <taxon>Carangaria</taxon>
        <taxon>Pleuronectiformes</taxon>
        <taxon>Pleuronectoidei</taxon>
        <taxon>Scophthalmidae</taxon>
        <taxon>Scophthalmus</taxon>
    </lineage>
</organism>
<dbReference type="AlphaFoldDB" id="A0A6A4TEQ5"/>
<keyword evidence="1" id="KW-0732">Signal</keyword>
<dbReference type="EMBL" id="VEVO01000004">
    <property type="protein sequence ID" value="KAF0043299.1"/>
    <property type="molecule type" value="Genomic_DNA"/>
</dbReference>